<evidence type="ECO:0000256" key="9">
    <source>
        <dbReference type="ARBA" id="ARBA00023065"/>
    </source>
</evidence>
<keyword evidence="6 11" id="KW-0769">Symport</keyword>
<evidence type="ECO:0000313" key="15">
    <source>
        <dbReference type="Proteomes" id="UP000049127"/>
    </source>
</evidence>
<dbReference type="Pfam" id="PF22776">
    <property type="entry name" value="K_trans_C"/>
    <property type="match status" value="1"/>
</dbReference>
<dbReference type="PANTHER" id="PTHR30540">
    <property type="entry name" value="OSMOTIC STRESS POTASSIUM TRANSPORTER"/>
    <property type="match status" value="1"/>
</dbReference>
<keyword evidence="4 11" id="KW-0633">Potassium transport</keyword>
<accession>A0A0C7R0J5</accession>
<dbReference type="EMBL" id="CEKZ01000003">
    <property type="protein sequence ID" value="CEQ02300.1"/>
    <property type="molecule type" value="Genomic_DNA"/>
</dbReference>
<proteinExistence type="inferred from homology"/>
<dbReference type="InterPro" id="IPR023051">
    <property type="entry name" value="Kup"/>
</dbReference>
<sequence length="647" mass="73413">MSSNKKVTIASLLVALGIVYGDIGTSPLYVMKAILATNKGYISNNLVLGGVSLVFWTLTLQTTIKYVILTLKADNKGEGGIFSLYTLVRKRAKWLIVPAVIGGAALLADGMITPPVTVTSSVEGLKLICPLSTKTVVIAVICILIFLFSFQRFGTNKIGKLFGPMMFVWFSMLAILGVSQIIDYPQIIKAINPYYALNLLFTSPKSSYILGAVFLCTTGAEALYSDLGHCGRKNIYFTWVFVKVCLVLNYLGQGAWLISRNGQHINDNPFFLIMPKWFVIPGVIIATLAAIIASQALISGSFTLISEAIKLNLFPRLKVRYPNEEKGQIYIPAINYILGVGCILLVLYFKKSENMEAAYGLAITVTMLMTTILLSQFEKYNRRKPILGIVVLIVFGCIELSFLYANLFKFFRGGYITLFIGLFIIFIMYTWIHGSHIKQKHNQFSKISDNMDKFEAIEKDTELPIYSTHTVYLTQSQNRKYVENKILHSIFNKRPKRSKFYWFVHVKVTDEPYTMNYKVYTINPNQIFSIEFELGFRVSQRVNVFLREVIQDLITTGELQFIPKEYMINNSYDKNVGDFKFVILEEILSNESNLNKWDNLIMSFKVFIKKITVSPEKWFGIDTSIVEIEKVPITIGKRNKVNLTRVH</sequence>
<organism evidence="14 15">
    <name type="scientific">Paraclostridium sordellii</name>
    <name type="common">Clostridium sordellii</name>
    <dbReference type="NCBI Taxonomy" id="1505"/>
    <lineage>
        <taxon>Bacteria</taxon>
        <taxon>Bacillati</taxon>
        <taxon>Bacillota</taxon>
        <taxon>Clostridia</taxon>
        <taxon>Peptostreptococcales</taxon>
        <taxon>Peptostreptococcaceae</taxon>
        <taxon>Paraclostridium</taxon>
    </lineage>
</organism>
<evidence type="ECO:0000256" key="3">
    <source>
        <dbReference type="ARBA" id="ARBA00022475"/>
    </source>
</evidence>
<dbReference type="GO" id="GO:0015293">
    <property type="term" value="F:symporter activity"/>
    <property type="evidence" value="ECO:0007669"/>
    <property type="project" value="UniProtKB-UniRule"/>
</dbReference>
<feature type="transmembrane region" description="Helical" evidence="11">
    <location>
        <begin position="45"/>
        <end position="71"/>
    </location>
</feature>
<keyword evidence="7 11" id="KW-0630">Potassium</keyword>
<evidence type="ECO:0000256" key="8">
    <source>
        <dbReference type="ARBA" id="ARBA00022989"/>
    </source>
</evidence>
<dbReference type="Pfam" id="PF02705">
    <property type="entry name" value="K_trans"/>
    <property type="match status" value="1"/>
</dbReference>
<evidence type="ECO:0000256" key="4">
    <source>
        <dbReference type="ARBA" id="ARBA00022538"/>
    </source>
</evidence>
<feature type="transmembrane region" description="Helical" evidence="11">
    <location>
        <begin position="413"/>
        <end position="432"/>
    </location>
</feature>
<feature type="transmembrane region" description="Helical" evidence="11">
    <location>
        <begin position="132"/>
        <end position="150"/>
    </location>
</feature>
<dbReference type="InterPro" id="IPR053952">
    <property type="entry name" value="K_trans_C"/>
</dbReference>
<keyword evidence="5 11" id="KW-0812">Transmembrane</keyword>
<comment type="subcellular location">
    <subcellularLocation>
        <location evidence="11">Cell membrane</location>
        <topology evidence="11">Multi-pass membrane protein</topology>
    </subcellularLocation>
    <subcellularLocation>
        <location evidence="1">Membrane</location>
        <topology evidence="1">Multi-pass membrane protein</topology>
    </subcellularLocation>
</comment>
<reference evidence="14 15" key="1">
    <citation type="submission" date="2015-01" db="EMBL/GenBank/DDBJ databases">
        <authorList>
            <person name="Aslett A.Martin."/>
            <person name="De Silva Nishadi"/>
        </authorList>
    </citation>
    <scope>NUCLEOTIDE SEQUENCE [LARGE SCALE GENOMIC DNA]</scope>
    <source>
        <strain evidence="14 15">R28058</strain>
    </source>
</reference>
<feature type="transmembrane region" description="Helical" evidence="11">
    <location>
        <begin position="236"/>
        <end position="258"/>
    </location>
</feature>
<evidence type="ECO:0000313" key="14">
    <source>
        <dbReference type="EMBL" id="CEQ02300.1"/>
    </source>
</evidence>
<dbReference type="InterPro" id="IPR003855">
    <property type="entry name" value="K+_transporter"/>
</dbReference>
<feature type="transmembrane region" description="Helical" evidence="11">
    <location>
        <begin position="329"/>
        <end position="349"/>
    </location>
</feature>
<name>A0A0C7R0J5_PARSO</name>
<gene>
    <name evidence="11" type="primary">kup</name>
    <name evidence="14" type="ORF">R28058_00781</name>
</gene>
<keyword evidence="10 11" id="KW-0472">Membrane</keyword>
<comment type="caution">
    <text evidence="11">Lacks conserved residue(s) required for the propagation of feature annotation.</text>
</comment>
<evidence type="ECO:0000256" key="10">
    <source>
        <dbReference type="ARBA" id="ARBA00023136"/>
    </source>
</evidence>
<evidence type="ECO:0000256" key="6">
    <source>
        <dbReference type="ARBA" id="ARBA00022847"/>
    </source>
</evidence>
<feature type="transmembrane region" description="Helical" evidence="11">
    <location>
        <begin position="278"/>
        <end position="309"/>
    </location>
</feature>
<keyword evidence="2 11" id="KW-0813">Transport</keyword>
<evidence type="ECO:0000256" key="2">
    <source>
        <dbReference type="ARBA" id="ARBA00022448"/>
    </source>
</evidence>
<feature type="transmembrane region" description="Helical" evidence="11">
    <location>
        <begin position="355"/>
        <end position="374"/>
    </location>
</feature>
<dbReference type="GO" id="GO:0015079">
    <property type="term" value="F:potassium ion transmembrane transporter activity"/>
    <property type="evidence" value="ECO:0007669"/>
    <property type="project" value="UniProtKB-UniRule"/>
</dbReference>
<feature type="domain" description="K+ potassium transporter integral membrane" evidence="12">
    <location>
        <begin position="13"/>
        <end position="447"/>
    </location>
</feature>
<feature type="transmembrane region" description="Helical" evidence="11">
    <location>
        <begin position="92"/>
        <end position="112"/>
    </location>
</feature>
<dbReference type="RefSeq" id="WP_055341129.1">
    <property type="nucleotide sequence ID" value="NZ_CEKZ01000003.1"/>
</dbReference>
<feature type="domain" description="K+ potassium transporter C-terminal" evidence="13">
    <location>
        <begin position="468"/>
        <end position="624"/>
    </location>
</feature>
<evidence type="ECO:0000259" key="13">
    <source>
        <dbReference type="Pfam" id="PF22776"/>
    </source>
</evidence>
<evidence type="ECO:0000256" key="11">
    <source>
        <dbReference type="HAMAP-Rule" id="MF_01522"/>
    </source>
</evidence>
<feature type="transmembrane region" description="Helical" evidence="11">
    <location>
        <begin position="162"/>
        <end position="182"/>
    </location>
</feature>
<dbReference type="Proteomes" id="UP000049127">
    <property type="component" value="Unassembled WGS sequence"/>
</dbReference>
<dbReference type="HAMAP" id="MF_01522">
    <property type="entry name" value="Kup"/>
    <property type="match status" value="1"/>
</dbReference>
<evidence type="ECO:0000256" key="5">
    <source>
        <dbReference type="ARBA" id="ARBA00022692"/>
    </source>
</evidence>
<comment type="catalytic activity">
    <reaction evidence="11">
        <text>K(+)(in) + H(+)(in) = K(+)(out) + H(+)(out)</text>
        <dbReference type="Rhea" id="RHEA:28490"/>
        <dbReference type="ChEBI" id="CHEBI:15378"/>
        <dbReference type="ChEBI" id="CHEBI:29103"/>
    </reaction>
</comment>
<keyword evidence="3 11" id="KW-1003">Cell membrane</keyword>
<dbReference type="GO" id="GO:0005886">
    <property type="term" value="C:plasma membrane"/>
    <property type="evidence" value="ECO:0007669"/>
    <property type="project" value="UniProtKB-SubCell"/>
</dbReference>
<dbReference type="OrthoDB" id="9805577at2"/>
<comment type="function">
    <text evidence="11">Transport of potassium into the cell. Likely operates as a K(+):H(+) symporter.</text>
</comment>
<protein>
    <recommendedName>
        <fullName evidence="11">Probable potassium transport system protein Kup</fullName>
    </recommendedName>
</protein>
<feature type="transmembrane region" description="Helical" evidence="11">
    <location>
        <begin position="386"/>
        <end position="407"/>
    </location>
</feature>
<evidence type="ECO:0000256" key="1">
    <source>
        <dbReference type="ARBA" id="ARBA00004141"/>
    </source>
</evidence>
<dbReference type="InterPro" id="IPR053951">
    <property type="entry name" value="K_trans_N"/>
</dbReference>
<dbReference type="AlphaFoldDB" id="A0A0C7R0J5"/>
<keyword evidence="9 11" id="KW-0406">Ion transport</keyword>
<evidence type="ECO:0000256" key="7">
    <source>
        <dbReference type="ARBA" id="ARBA00022958"/>
    </source>
</evidence>
<comment type="similarity">
    <text evidence="11">Belongs to the HAK/KUP transporter (TC 2.A.72) family.</text>
</comment>
<dbReference type="PANTHER" id="PTHR30540:SF83">
    <property type="entry name" value="K+ POTASSIUM TRANSPORTER"/>
    <property type="match status" value="1"/>
</dbReference>
<evidence type="ECO:0000259" key="12">
    <source>
        <dbReference type="Pfam" id="PF02705"/>
    </source>
</evidence>
<keyword evidence="8 11" id="KW-1133">Transmembrane helix</keyword>